<keyword evidence="6" id="KW-0934">Plastid</keyword>
<protein>
    <submittedName>
        <fullName evidence="10">Member of fucoxanthin chlorophyll a/c family, lhca clade</fullName>
    </submittedName>
</protein>
<feature type="binding site" evidence="8">
    <location>
        <position position="181"/>
    </location>
    <ligand>
        <name>chlorophyll a</name>
        <dbReference type="ChEBI" id="CHEBI:58416"/>
        <label>1</label>
    </ligand>
</feature>
<dbReference type="STRING" id="35128.B8BYV3"/>
<name>B8BYV3_THAPS</name>
<evidence type="ECO:0000256" key="3">
    <source>
        <dbReference type="ARBA" id="ARBA00005933"/>
    </source>
</evidence>
<dbReference type="PaxDb" id="35128-Thaps3815"/>
<dbReference type="InParanoid" id="B8BYV3"/>
<dbReference type="EMBL" id="CM000640">
    <property type="protein sequence ID" value="EED94441.1"/>
    <property type="molecule type" value="Genomic_DNA"/>
</dbReference>
<keyword evidence="9" id="KW-0732">Signal</keyword>
<dbReference type="GO" id="GO:0016020">
    <property type="term" value="C:membrane"/>
    <property type="evidence" value="ECO:0007669"/>
    <property type="project" value="InterPro"/>
</dbReference>
<dbReference type="GO" id="GO:0009507">
    <property type="term" value="C:chloroplast"/>
    <property type="evidence" value="ECO:0007669"/>
    <property type="project" value="UniProtKB-SubCell"/>
</dbReference>
<feature type="binding site" evidence="8">
    <location>
        <position position="81"/>
    </location>
    <ligand>
        <name>chlorophyll a</name>
        <dbReference type="ChEBI" id="CHEBI:58416"/>
        <label>1</label>
    </ligand>
</feature>
<keyword evidence="11" id="KW-1185">Reference proteome</keyword>
<feature type="chain" id="PRO_5002866106" evidence="9">
    <location>
        <begin position="17"/>
        <end position="219"/>
    </location>
</feature>
<feature type="signal peptide" evidence="9">
    <location>
        <begin position="1"/>
        <end position="16"/>
    </location>
</feature>
<evidence type="ECO:0000313" key="10">
    <source>
        <dbReference type="EMBL" id="EED94441.1"/>
    </source>
</evidence>
<feature type="binding site" evidence="8">
    <location>
        <position position="184"/>
    </location>
    <ligand>
        <name>chlorophyll a</name>
        <dbReference type="ChEBI" id="CHEBI:58416"/>
        <label>1</label>
    </ligand>
</feature>
<dbReference type="GO" id="GO:0030076">
    <property type="term" value="C:light-harvesting complex"/>
    <property type="evidence" value="ECO:0007669"/>
    <property type="project" value="UniProtKB-KW"/>
</dbReference>
<accession>B8BYV3</accession>
<gene>
    <name evidence="10" type="primary">Lhca6</name>
    <name evidence="10" type="ORF">THAPSDRAFT_3815</name>
</gene>
<dbReference type="SMR" id="B8BYV3"/>
<evidence type="ECO:0000256" key="8">
    <source>
        <dbReference type="PIRSR" id="PIRSR601344-1"/>
    </source>
</evidence>
<evidence type="ECO:0000256" key="9">
    <source>
        <dbReference type="SAM" id="SignalP"/>
    </source>
</evidence>
<dbReference type="GO" id="GO:0016168">
    <property type="term" value="F:chlorophyll binding"/>
    <property type="evidence" value="ECO:0007669"/>
    <property type="project" value="UniProtKB-KW"/>
</dbReference>
<dbReference type="Gene3D" id="1.10.3460.10">
    <property type="entry name" value="Chlorophyll a/b binding protein domain"/>
    <property type="match status" value="1"/>
</dbReference>
<dbReference type="KEGG" id="tps:THAPSDRAFT_3815"/>
<feature type="binding site" evidence="8">
    <location>
        <position position="62"/>
    </location>
    <ligand>
        <name>chlorophyll a</name>
        <dbReference type="ChEBI" id="CHEBI:58416"/>
        <label>1</label>
    </ligand>
</feature>
<dbReference type="Pfam" id="PF00504">
    <property type="entry name" value="Chloroa_b-bind"/>
    <property type="match status" value="1"/>
</dbReference>
<reference evidence="10 11" key="2">
    <citation type="journal article" date="2008" name="Nature">
        <title>The Phaeodactylum genome reveals the evolutionary history of diatom genomes.</title>
        <authorList>
            <person name="Bowler C."/>
            <person name="Allen A.E."/>
            <person name="Badger J.H."/>
            <person name="Grimwood J."/>
            <person name="Jabbari K."/>
            <person name="Kuo A."/>
            <person name="Maheswari U."/>
            <person name="Martens C."/>
            <person name="Maumus F."/>
            <person name="Otillar R.P."/>
            <person name="Rayko E."/>
            <person name="Salamov A."/>
            <person name="Vandepoele K."/>
            <person name="Beszteri B."/>
            <person name="Gruber A."/>
            <person name="Heijde M."/>
            <person name="Katinka M."/>
            <person name="Mock T."/>
            <person name="Valentin K."/>
            <person name="Verret F."/>
            <person name="Berges J.A."/>
            <person name="Brownlee C."/>
            <person name="Cadoret J.P."/>
            <person name="Chiovitti A."/>
            <person name="Choi C.J."/>
            <person name="Coesel S."/>
            <person name="De Martino A."/>
            <person name="Detter J.C."/>
            <person name="Durkin C."/>
            <person name="Falciatore A."/>
            <person name="Fournet J."/>
            <person name="Haruta M."/>
            <person name="Huysman M.J."/>
            <person name="Jenkins B.D."/>
            <person name="Jiroutova K."/>
            <person name="Jorgensen R.E."/>
            <person name="Joubert Y."/>
            <person name="Kaplan A."/>
            <person name="Kroger N."/>
            <person name="Kroth P.G."/>
            <person name="La Roche J."/>
            <person name="Lindquist E."/>
            <person name="Lommer M."/>
            <person name="Martin-Jezequel V."/>
            <person name="Lopez P.J."/>
            <person name="Lucas S."/>
            <person name="Mangogna M."/>
            <person name="McGinnis K."/>
            <person name="Medlin L.K."/>
            <person name="Montsant A."/>
            <person name="Oudot-Le Secq M.P."/>
            <person name="Napoli C."/>
            <person name="Obornik M."/>
            <person name="Parker M.S."/>
            <person name="Petit J.L."/>
            <person name="Porcel B.M."/>
            <person name="Poulsen N."/>
            <person name="Robison M."/>
            <person name="Rychlewski L."/>
            <person name="Rynearson T.A."/>
            <person name="Schmutz J."/>
            <person name="Shapiro H."/>
            <person name="Siaut M."/>
            <person name="Stanley M."/>
            <person name="Sussman M.R."/>
            <person name="Taylor A.R."/>
            <person name="Vardi A."/>
            <person name="von Dassow P."/>
            <person name="Vyverman W."/>
            <person name="Willis A."/>
            <person name="Wyrwicz L.S."/>
            <person name="Rokhsar D.S."/>
            <person name="Weissenbach J."/>
            <person name="Armbrust E.V."/>
            <person name="Green B.R."/>
            <person name="Van de Peer Y."/>
            <person name="Grigoriev I.V."/>
        </authorList>
    </citation>
    <scope>NUCLEOTIDE SEQUENCE [LARGE SCALE GENOMIC DNA]</scope>
    <source>
        <strain evidence="10 11">CCMP1335</strain>
    </source>
</reference>
<reference evidence="10 11" key="1">
    <citation type="journal article" date="2004" name="Science">
        <title>The genome of the diatom Thalassiosira pseudonana: ecology, evolution, and metabolism.</title>
        <authorList>
            <person name="Armbrust E.V."/>
            <person name="Berges J.A."/>
            <person name="Bowler C."/>
            <person name="Green B.R."/>
            <person name="Martinez D."/>
            <person name="Putnam N.H."/>
            <person name="Zhou S."/>
            <person name="Allen A.E."/>
            <person name="Apt K.E."/>
            <person name="Bechner M."/>
            <person name="Brzezinski M.A."/>
            <person name="Chaal B.K."/>
            <person name="Chiovitti A."/>
            <person name="Davis A.K."/>
            <person name="Demarest M.S."/>
            <person name="Detter J.C."/>
            <person name="Glavina T."/>
            <person name="Goodstein D."/>
            <person name="Hadi M.Z."/>
            <person name="Hellsten U."/>
            <person name="Hildebrand M."/>
            <person name="Jenkins B.D."/>
            <person name="Jurka J."/>
            <person name="Kapitonov V.V."/>
            <person name="Kroger N."/>
            <person name="Lau W.W."/>
            <person name="Lane T.W."/>
            <person name="Larimer F.W."/>
            <person name="Lippmeier J.C."/>
            <person name="Lucas S."/>
            <person name="Medina M."/>
            <person name="Montsant A."/>
            <person name="Obornik M."/>
            <person name="Parker M.S."/>
            <person name="Palenik B."/>
            <person name="Pazour G.J."/>
            <person name="Richardson P.M."/>
            <person name="Rynearson T.A."/>
            <person name="Saito M.A."/>
            <person name="Schwartz D.C."/>
            <person name="Thamatrakoln K."/>
            <person name="Valentin K."/>
            <person name="Vardi A."/>
            <person name="Wilkerson F.P."/>
            <person name="Rokhsar D.S."/>
        </authorList>
    </citation>
    <scope>NUCLEOTIDE SEQUENCE [LARGE SCALE GENOMIC DNA]</scope>
    <source>
        <strain evidence="10 11">CCMP1335</strain>
    </source>
</reference>
<evidence type="ECO:0000256" key="7">
    <source>
        <dbReference type="ARBA" id="ARBA00023243"/>
    </source>
</evidence>
<dbReference type="GO" id="GO:0009416">
    <property type="term" value="P:response to light stimulus"/>
    <property type="evidence" value="ECO:0000318"/>
    <property type="project" value="GO_Central"/>
</dbReference>
<feature type="binding site" evidence="8">
    <location>
        <position position="186"/>
    </location>
    <ligand>
        <name>chlorophyll a</name>
        <dbReference type="ChEBI" id="CHEBI:58416"/>
        <label>1</label>
    </ligand>
</feature>
<dbReference type="PANTHER" id="PTHR21649">
    <property type="entry name" value="CHLOROPHYLL A/B BINDING PROTEIN"/>
    <property type="match status" value="1"/>
</dbReference>
<dbReference type="GeneID" id="7452050"/>
<comment type="similarity">
    <text evidence="3">Belongs to the fucoxanthin chlorophyll protein family.</text>
</comment>
<evidence type="ECO:0000313" key="11">
    <source>
        <dbReference type="Proteomes" id="UP000001449"/>
    </source>
</evidence>
<evidence type="ECO:0000256" key="5">
    <source>
        <dbReference type="ARBA" id="ARBA00022531"/>
    </source>
</evidence>
<evidence type="ECO:0000256" key="6">
    <source>
        <dbReference type="ARBA" id="ARBA00022640"/>
    </source>
</evidence>
<keyword evidence="7" id="KW-0437">Light-harvesting polypeptide</keyword>
<feature type="binding site" evidence="8">
    <location>
        <position position="83"/>
    </location>
    <ligand>
        <name>chlorophyll a</name>
        <dbReference type="ChEBI" id="CHEBI:58416"/>
        <label>1</label>
    </ligand>
</feature>
<evidence type="ECO:0000256" key="1">
    <source>
        <dbReference type="ARBA" id="ARBA00004022"/>
    </source>
</evidence>
<dbReference type="SUPFAM" id="SSF103511">
    <property type="entry name" value="Chlorophyll a-b binding protein"/>
    <property type="match status" value="1"/>
</dbReference>
<dbReference type="InterPro" id="IPR001344">
    <property type="entry name" value="Chloro_AB-bd_pln"/>
</dbReference>
<comment type="subcellular location">
    <subcellularLocation>
        <location evidence="2">Plastid</location>
        <location evidence="2">Chloroplast</location>
    </subcellularLocation>
</comment>
<keyword evidence="8" id="KW-0148">Chlorophyll</keyword>
<keyword evidence="8" id="KW-0157">Chromophore</keyword>
<feature type="binding site" evidence="8">
    <location>
        <position position="198"/>
    </location>
    <ligand>
        <name>chlorophyll a</name>
        <dbReference type="ChEBI" id="CHEBI:58416"/>
        <label>1</label>
    </ligand>
</feature>
<dbReference type="Proteomes" id="UP000001449">
    <property type="component" value="Chromosome 3"/>
</dbReference>
<dbReference type="eggNOG" id="ENOG502S212">
    <property type="taxonomic scope" value="Eukaryota"/>
</dbReference>
<organism evidence="10 11">
    <name type="scientific">Thalassiosira pseudonana</name>
    <name type="common">Marine diatom</name>
    <name type="synonym">Cyclotella nana</name>
    <dbReference type="NCBI Taxonomy" id="35128"/>
    <lineage>
        <taxon>Eukaryota</taxon>
        <taxon>Sar</taxon>
        <taxon>Stramenopiles</taxon>
        <taxon>Ochrophyta</taxon>
        <taxon>Bacillariophyta</taxon>
        <taxon>Coscinodiscophyceae</taxon>
        <taxon>Thalassiosirophycidae</taxon>
        <taxon>Thalassiosirales</taxon>
        <taxon>Thalassiosiraceae</taxon>
        <taxon>Thalassiosira</taxon>
    </lineage>
</organism>
<dbReference type="RefSeq" id="XP_002289005.1">
    <property type="nucleotide sequence ID" value="XM_002288969.1"/>
</dbReference>
<dbReference type="FunFam" id="1.10.3460.10:FF:000017">
    <property type="entry name" value="Fucoxanthin chl a/c light-harvesting protein"/>
    <property type="match status" value="1"/>
</dbReference>
<dbReference type="GO" id="GO:0009768">
    <property type="term" value="P:photosynthesis, light harvesting in photosystem I"/>
    <property type="evidence" value="ECO:0000318"/>
    <property type="project" value="GO_Central"/>
</dbReference>
<evidence type="ECO:0000256" key="4">
    <source>
        <dbReference type="ARBA" id="ARBA00022528"/>
    </source>
</evidence>
<proteinExistence type="inferred from homology"/>
<dbReference type="OMA" id="CEMATAK"/>
<dbReference type="HOGENOM" id="CLU_057943_3_2_1"/>
<keyword evidence="4" id="KW-0150">Chloroplast</keyword>
<keyword evidence="5" id="KW-0602">Photosynthesis</keyword>
<comment type="function">
    <text evidence="1">The light-harvesting complex (LHC) functions as a light receptor, it captures and delivers excitation energy to photosystems with which it is closely associated. Energy is transferred from the carotenoid and chlorophyll C (or B) to chlorophyll A and the photosynthetic reaction centers where it is used to synthesize ATP and reducing power.</text>
</comment>
<feature type="binding site" evidence="8">
    <location>
        <position position="78"/>
    </location>
    <ligand>
        <name>chlorophyll a</name>
        <dbReference type="ChEBI" id="CHEBI:58416"/>
        <label>1</label>
    </ligand>
</feature>
<sequence length="219" mass="22975">MMKITVLTLLAGSAYSFCPAANSVRSSALNAEKSQAMPFLNKPALLDGSMAGDKGFDPLGLSTIDDVGIDLYWLREAEIKHARVAMLAVAGALQVEVFGPAPGCEMATAKCQTDAFWQIWSAHPQYIAASLVLITIVEAVSGIAATTGRESGDRAPGDFGLDPLGFCNGDVAKADRLKLQEIENGRLAMWAAMGLLVQGSTNHMGGLEALGAALNDNSF</sequence>
<dbReference type="InterPro" id="IPR022796">
    <property type="entry name" value="Chloroa_b-bind"/>
</dbReference>
<dbReference type="AlphaFoldDB" id="B8BYV3"/>
<evidence type="ECO:0000256" key="2">
    <source>
        <dbReference type="ARBA" id="ARBA00004229"/>
    </source>
</evidence>